<keyword evidence="4" id="KW-0862">Zinc</keyword>
<dbReference type="Proteomes" id="UP001161247">
    <property type="component" value="Chromosome 4"/>
</dbReference>
<evidence type="ECO:0000256" key="3">
    <source>
        <dbReference type="ARBA" id="ARBA00022771"/>
    </source>
</evidence>
<evidence type="ECO:0000256" key="4">
    <source>
        <dbReference type="ARBA" id="ARBA00022833"/>
    </source>
</evidence>
<feature type="region of interest" description="Disordered" evidence="8">
    <location>
        <begin position="209"/>
        <end position="262"/>
    </location>
</feature>
<dbReference type="EMBL" id="OX459121">
    <property type="protein sequence ID" value="CAI9104286.1"/>
    <property type="molecule type" value="Genomic_DNA"/>
</dbReference>
<dbReference type="GO" id="GO:0008270">
    <property type="term" value="F:zinc ion binding"/>
    <property type="evidence" value="ECO:0007669"/>
    <property type="project" value="UniProtKB-KW"/>
</dbReference>
<feature type="region of interest" description="Disordered" evidence="8">
    <location>
        <begin position="1"/>
        <end position="71"/>
    </location>
</feature>
<accession>A0AAV1DAJ6</accession>
<dbReference type="InterPro" id="IPR013087">
    <property type="entry name" value="Znf_C2H2_type"/>
</dbReference>
<dbReference type="PROSITE" id="PS00028">
    <property type="entry name" value="ZINC_FINGER_C2H2_1"/>
    <property type="match status" value="2"/>
</dbReference>
<dbReference type="SMART" id="SM00355">
    <property type="entry name" value="ZnF_C2H2"/>
    <property type="match status" value="2"/>
</dbReference>
<name>A0AAV1DAJ6_OLDCO</name>
<reference evidence="10" key="1">
    <citation type="submission" date="2023-03" db="EMBL/GenBank/DDBJ databases">
        <authorList>
            <person name="Julca I."/>
        </authorList>
    </citation>
    <scope>NUCLEOTIDE SEQUENCE</scope>
</reference>
<keyword evidence="2" id="KW-0677">Repeat</keyword>
<dbReference type="GO" id="GO:0000976">
    <property type="term" value="F:transcription cis-regulatory region binding"/>
    <property type="evidence" value="ECO:0007669"/>
    <property type="project" value="TreeGrafter"/>
</dbReference>
<evidence type="ECO:0000256" key="5">
    <source>
        <dbReference type="ARBA" id="ARBA00023015"/>
    </source>
</evidence>
<feature type="region of interest" description="Disordered" evidence="8">
    <location>
        <begin position="84"/>
        <end position="105"/>
    </location>
</feature>
<feature type="domain" description="C2H2-type" evidence="9">
    <location>
        <begin position="127"/>
        <end position="149"/>
    </location>
</feature>
<feature type="compositionally biased region" description="Low complexity" evidence="8">
    <location>
        <begin position="242"/>
        <end position="256"/>
    </location>
</feature>
<feature type="compositionally biased region" description="Polar residues" evidence="8">
    <location>
        <begin position="55"/>
        <end position="67"/>
    </location>
</feature>
<dbReference type="Gene3D" id="3.30.160.60">
    <property type="entry name" value="Classic Zinc Finger"/>
    <property type="match status" value="1"/>
</dbReference>
<keyword evidence="11" id="KW-1185">Reference proteome</keyword>
<evidence type="ECO:0000256" key="1">
    <source>
        <dbReference type="ARBA" id="ARBA00022723"/>
    </source>
</evidence>
<dbReference type="GO" id="GO:0005634">
    <property type="term" value="C:nucleus"/>
    <property type="evidence" value="ECO:0007669"/>
    <property type="project" value="TreeGrafter"/>
</dbReference>
<evidence type="ECO:0000256" key="6">
    <source>
        <dbReference type="ARBA" id="ARBA00023163"/>
    </source>
</evidence>
<evidence type="ECO:0000256" key="2">
    <source>
        <dbReference type="ARBA" id="ARBA00022737"/>
    </source>
</evidence>
<keyword evidence="5" id="KW-0805">Transcription regulation</keyword>
<dbReference type="SUPFAM" id="SSF57667">
    <property type="entry name" value="beta-beta-alpha zinc fingers"/>
    <property type="match status" value="1"/>
</dbReference>
<dbReference type="PANTHER" id="PTHR45988:SF90">
    <property type="entry name" value="ZINC FINGER PROTEIN ZAT10-LIKE"/>
    <property type="match status" value="1"/>
</dbReference>
<dbReference type="PROSITE" id="PS50157">
    <property type="entry name" value="ZINC_FINGER_C2H2_2"/>
    <property type="match status" value="1"/>
</dbReference>
<keyword evidence="3 7" id="KW-0863">Zinc-finger</keyword>
<protein>
    <submittedName>
        <fullName evidence="10">OLC1v1002925C1</fullName>
    </submittedName>
</protein>
<gene>
    <name evidence="10" type="ORF">OLC1_LOCUS13242</name>
</gene>
<evidence type="ECO:0000256" key="7">
    <source>
        <dbReference type="PROSITE-ProRule" id="PRU00042"/>
    </source>
</evidence>
<evidence type="ECO:0000313" key="10">
    <source>
        <dbReference type="EMBL" id="CAI9104286.1"/>
    </source>
</evidence>
<keyword evidence="1" id="KW-0479">Metal-binding</keyword>
<sequence>MAFEVVKSLTPPPKPSTPPERGGGLGLLLTDDSTAAASSSQENFKRKRSRRPTLLPSTDVSGLSSPSSRDEHHLASILVMLARSGKPSGDVDSGNTKTAAPSAAAAADVVKGKDFKEIEPKKEPNLHECSVCHKRFQSHQALGGHKASHRKFPHISSAAAAAVVPEEDNRPTTSAPALKVPKTSALNPSGKPHVCKVCHMSFPSGQALGGHQRRHYVSPGDGQFISGGGHVSENVTCPSPSPTQSQSRSSSRTPSPIAKVDDGAVTATASGVTSSDGGASTHTPARPLFDLNLVPDLELRLGFRADPEENMRRSQSCYYEHEVESPLPTKKPRLSILGSLLAI</sequence>
<proteinExistence type="predicted"/>
<dbReference type="InterPro" id="IPR036236">
    <property type="entry name" value="Znf_C2H2_sf"/>
</dbReference>
<organism evidence="10 11">
    <name type="scientific">Oldenlandia corymbosa var. corymbosa</name>
    <dbReference type="NCBI Taxonomy" id="529605"/>
    <lineage>
        <taxon>Eukaryota</taxon>
        <taxon>Viridiplantae</taxon>
        <taxon>Streptophyta</taxon>
        <taxon>Embryophyta</taxon>
        <taxon>Tracheophyta</taxon>
        <taxon>Spermatophyta</taxon>
        <taxon>Magnoliopsida</taxon>
        <taxon>eudicotyledons</taxon>
        <taxon>Gunneridae</taxon>
        <taxon>Pentapetalae</taxon>
        <taxon>asterids</taxon>
        <taxon>lamiids</taxon>
        <taxon>Gentianales</taxon>
        <taxon>Rubiaceae</taxon>
        <taxon>Rubioideae</taxon>
        <taxon>Spermacoceae</taxon>
        <taxon>Hedyotis-Oldenlandia complex</taxon>
        <taxon>Oldenlandia</taxon>
    </lineage>
</organism>
<feature type="compositionally biased region" description="Low complexity" evidence="8">
    <location>
        <begin position="27"/>
        <end position="40"/>
    </location>
</feature>
<evidence type="ECO:0000313" key="11">
    <source>
        <dbReference type="Proteomes" id="UP001161247"/>
    </source>
</evidence>
<dbReference type="GO" id="GO:0003700">
    <property type="term" value="F:DNA-binding transcription factor activity"/>
    <property type="evidence" value="ECO:0007669"/>
    <property type="project" value="InterPro"/>
</dbReference>
<evidence type="ECO:0000256" key="8">
    <source>
        <dbReference type="SAM" id="MobiDB-lite"/>
    </source>
</evidence>
<dbReference type="AlphaFoldDB" id="A0AAV1DAJ6"/>
<evidence type="ECO:0000259" key="9">
    <source>
        <dbReference type="PROSITE" id="PS50157"/>
    </source>
</evidence>
<dbReference type="PANTHER" id="PTHR45988">
    <property type="entry name" value="C2H2 TYPE ZINC FINGER TRANSCRIPTION FACTOR FAMILY-RELATED"/>
    <property type="match status" value="1"/>
</dbReference>
<dbReference type="Pfam" id="PF13912">
    <property type="entry name" value="zf-C2H2_6"/>
    <property type="match status" value="2"/>
</dbReference>
<keyword evidence="6" id="KW-0804">Transcription</keyword>
<dbReference type="InterPro" id="IPR044653">
    <property type="entry name" value="AZF1/2/3-like"/>
</dbReference>